<gene>
    <name evidence="9" type="ORF">GGC33_07470</name>
</gene>
<dbReference type="GO" id="GO:0006081">
    <property type="term" value="P:aldehyde metabolic process"/>
    <property type="evidence" value="ECO:0007669"/>
    <property type="project" value="InterPro"/>
</dbReference>
<dbReference type="GO" id="GO:0005737">
    <property type="term" value="C:cytoplasm"/>
    <property type="evidence" value="ECO:0007669"/>
    <property type="project" value="TreeGrafter"/>
</dbReference>
<dbReference type="Gene3D" id="3.40.605.10">
    <property type="entry name" value="Aldehyde Dehydrogenase, Chain A, domain 1"/>
    <property type="match status" value="1"/>
</dbReference>
<dbReference type="InterPro" id="IPR012394">
    <property type="entry name" value="Aldehyde_DH_NAD(P)"/>
</dbReference>
<dbReference type="GO" id="GO:0004029">
    <property type="term" value="F:aldehyde dehydrogenase (NAD+) activity"/>
    <property type="evidence" value="ECO:0007669"/>
    <property type="project" value="TreeGrafter"/>
</dbReference>
<dbReference type="InterPro" id="IPR015590">
    <property type="entry name" value="Aldehyde_DH_dom"/>
</dbReference>
<feature type="active site" evidence="5">
    <location>
        <position position="246"/>
    </location>
</feature>
<evidence type="ECO:0000256" key="4">
    <source>
        <dbReference type="PIRNR" id="PIRNR036492"/>
    </source>
</evidence>
<evidence type="ECO:0000313" key="10">
    <source>
        <dbReference type="Proteomes" id="UP000437131"/>
    </source>
</evidence>
<dbReference type="EMBL" id="WMIA01000007">
    <property type="protein sequence ID" value="MTF38765.1"/>
    <property type="molecule type" value="Genomic_DNA"/>
</dbReference>
<dbReference type="Proteomes" id="UP000437131">
    <property type="component" value="Unassembled WGS sequence"/>
</dbReference>
<keyword evidence="3" id="KW-0520">NAD</keyword>
<dbReference type="PANTHER" id="PTHR43570">
    <property type="entry name" value="ALDEHYDE DEHYDROGENASE"/>
    <property type="match status" value="1"/>
</dbReference>
<dbReference type="PROSITE" id="PS00687">
    <property type="entry name" value="ALDEHYDE_DEHYDR_GLU"/>
    <property type="match status" value="1"/>
</dbReference>
<dbReference type="InterPro" id="IPR016160">
    <property type="entry name" value="Ald_DH_CS_CYS"/>
</dbReference>
<proteinExistence type="inferred from homology"/>
<evidence type="ECO:0000256" key="5">
    <source>
        <dbReference type="PIRSR" id="PIRSR036492-1"/>
    </source>
</evidence>
<dbReference type="InterPro" id="IPR029510">
    <property type="entry name" value="Ald_DH_CS_GLU"/>
</dbReference>
<dbReference type="FunFam" id="3.40.309.10:FF:000003">
    <property type="entry name" value="Aldehyde dehydrogenase"/>
    <property type="match status" value="1"/>
</dbReference>
<comment type="caution">
    <text evidence="9">The sequence shown here is derived from an EMBL/GenBank/DDBJ whole genome shotgun (WGS) entry which is preliminary data.</text>
</comment>
<dbReference type="InterPro" id="IPR016162">
    <property type="entry name" value="Ald_DH_N"/>
</dbReference>
<dbReference type="CDD" id="cd07136">
    <property type="entry name" value="ALDH_YwdH-P39616"/>
    <property type="match status" value="1"/>
</dbReference>
<sequence>MLTSNYSIASLLDKQRQYFATGETKSVDFRLQQLKKLKSAIASRQDKILEALKADLGKPTFEGCFELAVLQDLTYAIKNLKKWVKPQKVKTGLELFPAQAKIHPEPLGVVLIIGPWNYPFSLMISPLIGAIASGNCVLLKPSEIAPHTSALLTELIRDTFPSEYICIQEGGVEVAQELLACKFDHIFFTGGTKIGQIVMEAAAKHLTPVTLELGGKSPCIVDTQINLTETAKRITWGKFINAGQTCIAPDYILVDEKIKADLIKEMKKCVESYFGDNPADSPDFARIINHKQFDRLQNLLTDGKIIIGGNYNREEKYIAPTILDEISPDSPIMQEEIFGPILPVLSYQTLEDAIAFVNSKPKPLALYFFSHNKDKQQKILRETTSGGLCFNETIMHVGVTELPFGGVGDSGIGAYHGKATFDTFSHHKSVLSRPFWGDLNWRFAPYSEKNVKLFKQIFTK</sequence>
<evidence type="ECO:0000256" key="1">
    <source>
        <dbReference type="ARBA" id="ARBA00009986"/>
    </source>
</evidence>
<evidence type="ECO:0000259" key="8">
    <source>
        <dbReference type="Pfam" id="PF00171"/>
    </source>
</evidence>
<evidence type="ECO:0000256" key="7">
    <source>
        <dbReference type="RuleBase" id="RU003345"/>
    </source>
</evidence>
<reference evidence="9 10" key="1">
    <citation type="submission" date="2019-11" db="EMBL/GenBank/DDBJ databases">
        <title>Isolation of a new High Light Tolerant Cyanobacteria.</title>
        <authorList>
            <person name="Dobson Z."/>
            <person name="Vaughn N."/>
            <person name="Vaughn M."/>
            <person name="Fromme P."/>
            <person name="Mazor Y."/>
        </authorList>
    </citation>
    <scope>NUCLEOTIDE SEQUENCE [LARGE SCALE GENOMIC DNA]</scope>
    <source>
        <strain evidence="9 10">0216</strain>
    </source>
</reference>
<name>A0A844GX55_9CHRO</name>
<dbReference type="PROSITE" id="PS00070">
    <property type="entry name" value="ALDEHYDE_DEHYDR_CYS"/>
    <property type="match status" value="1"/>
</dbReference>
<dbReference type="InterPro" id="IPR016163">
    <property type="entry name" value="Ald_DH_C"/>
</dbReference>
<dbReference type="SUPFAM" id="SSF53720">
    <property type="entry name" value="ALDH-like"/>
    <property type="match status" value="1"/>
</dbReference>
<feature type="active site" evidence="5 6">
    <location>
        <position position="212"/>
    </location>
</feature>
<dbReference type="Gene3D" id="3.40.309.10">
    <property type="entry name" value="Aldehyde Dehydrogenase, Chain A, domain 2"/>
    <property type="match status" value="1"/>
</dbReference>
<evidence type="ECO:0000313" key="9">
    <source>
        <dbReference type="EMBL" id="MTF38765.1"/>
    </source>
</evidence>
<dbReference type="PANTHER" id="PTHR43570:SF16">
    <property type="entry name" value="ALDEHYDE DEHYDROGENASE TYPE III, ISOFORM Q"/>
    <property type="match status" value="1"/>
</dbReference>
<accession>A0A844GX55</accession>
<protein>
    <recommendedName>
        <fullName evidence="4">Aldehyde dehydrogenase</fullName>
    </recommendedName>
</protein>
<dbReference type="InterPro" id="IPR016161">
    <property type="entry name" value="Ald_DH/histidinol_DH"/>
</dbReference>
<keyword evidence="2 4" id="KW-0560">Oxidoreductase</keyword>
<dbReference type="Pfam" id="PF00171">
    <property type="entry name" value="Aldedh"/>
    <property type="match status" value="1"/>
</dbReference>
<evidence type="ECO:0000256" key="2">
    <source>
        <dbReference type="ARBA" id="ARBA00023002"/>
    </source>
</evidence>
<dbReference type="PIRSF" id="PIRSF036492">
    <property type="entry name" value="ALDH"/>
    <property type="match status" value="1"/>
</dbReference>
<comment type="similarity">
    <text evidence="1 4 7">Belongs to the aldehyde dehydrogenase family.</text>
</comment>
<organism evidence="9 10">
    <name type="scientific">Cyanobacterium aponinum 0216</name>
    <dbReference type="NCBI Taxonomy" id="2676140"/>
    <lineage>
        <taxon>Bacteria</taxon>
        <taxon>Bacillati</taxon>
        <taxon>Cyanobacteriota</taxon>
        <taxon>Cyanophyceae</taxon>
        <taxon>Oscillatoriophycideae</taxon>
        <taxon>Chroococcales</taxon>
        <taxon>Geminocystaceae</taxon>
        <taxon>Cyanobacterium</taxon>
    </lineage>
</organism>
<evidence type="ECO:0000256" key="3">
    <source>
        <dbReference type="ARBA" id="ARBA00023027"/>
    </source>
</evidence>
<dbReference type="FunFam" id="3.40.605.10:FF:000004">
    <property type="entry name" value="Aldehyde dehydrogenase"/>
    <property type="match status" value="1"/>
</dbReference>
<dbReference type="RefSeq" id="WP_015220115.1">
    <property type="nucleotide sequence ID" value="NZ_WMIA01000007.1"/>
</dbReference>
<feature type="domain" description="Aldehyde dehydrogenase" evidence="8">
    <location>
        <begin position="17"/>
        <end position="430"/>
    </location>
</feature>
<dbReference type="AlphaFoldDB" id="A0A844GX55"/>
<evidence type="ECO:0000256" key="6">
    <source>
        <dbReference type="PROSITE-ProRule" id="PRU10007"/>
    </source>
</evidence>